<reference evidence="9" key="1">
    <citation type="submission" date="2019-08" db="EMBL/GenBank/DDBJ databases">
        <title>Seonamhaeicola sediminis sp. nov., isolated from marine sediment.</title>
        <authorList>
            <person name="Cao W.R."/>
        </authorList>
    </citation>
    <scope>NUCLEOTIDE SEQUENCE [LARGE SCALE GENOMIC DNA]</scope>
    <source>
        <strain evidence="9">Gy8</strain>
    </source>
</reference>
<dbReference type="EMBL" id="VOSC01000007">
    <property type="protein sequence ID" value="TXE13874.1"/>
    <property type="molecule type" value="Genomic_DNA"/>
</dbReference>
<feature type="domain" description="RagB/SusD" evidence="6">
    <location>
        <begin position="362"/>
        <end position="493"/>
    </location>
</feature>
<organism evidence="8 9">
    <name type="scientific">Seonamhaeicola algicola</name>
    <dbReference type="NCBI Taxonomy" id="1719036"/>
    <lineage>
        <taxon>Bacteria</taxon>
        <taxon>Pseudomonadati</taxon>
        <taxon>Bacteroidota</taxon>
        <taxon>Flavobacteriia</taxon>
        <taxon>Flavobacteriales</taxon>
        <taxon>Flavobacteriaceae</taxon>
    </lineage>
</organism>
<accession>A0A5C7B070</accession>
<keyword evidence="3" id="KW-0732">Signal</keyword>
<gene>
    <name evidence="8" type="ORF">FUA26_01995</name>
</gene>
<dbReference type="InterPro" id="IPR011990">
    <property type="entry name" value="TPR-like_helical_dom_sf"/>
</dbReference>
<evidence type="ECO:0000256" key="1">
    <source>
        <dbReference type="ARBA" id="ARBA00004442"/>
    </source>
</evidence>
<feature type="domain" description="SusD-like N-terminal" evidence="7">
    <location>
        <begin position="74"/>
        <end position="227"/>
    </location>
</feature>
<dbReference type="Pfam" id="PF07980">
    <property type="entry name" value="SusD_RagB"/>
    <property type="match status" value="1"/>
</dbReference>
<dbReference type="InterPro" id="IPR033985">
    <property type="entry name" value="SusD-like_N"/>
</dbReference>
<dbReference type="GO" id="GO:0009279">
    <property type="term" value="C:cell outer membrane"/>
    <property type="evidence" value="ECO:0007669"/>
    <property type="project" value="UniProtKB-SubCell"/>
</dbReference>
<evidence type="ECO:0000259" key="7">
    <source>
        <dbReference type="Pfam" id="PF14322"/>
    </source>
</evidence>
<proteinExistence type="inferred from homology"/>
<keyword evidence="9" id="KW-1185">Reference proteome</keyword>
<comment type="similarity">
    <text evidence="2">Belongs to the SusD family.</text>
</comment>
<protein>
    <submittedName>
        <fullName evidence="8">RagB/SusD family nutrient uptake outer membrane protein</fullName>
    </submittedName>
</protein>
<name>A0A5C7B070_9FLAO</name>
<sequence>MKYIKFLIVAIAGVMYISCDSDEFLNPLPDGAVVADSFFQSDEDVLAGIIGVYDAVQGVNENTQSSSIRYNRGVQLEYLLTEHRSDNTRSKTLEGSRADFHRYIVEPENIQSEDYWQSMYEIIFRANNVLQYVNNADAVNIEKYSAEAKFLRAYAYFNLVRLYGAVPLVTTVVGAEDKEALYTRIDEVTVYQQIVSDLQEGVANLDNKYKARASKAAAQALLAKVYLTQPTRNYAGAKQLCEDIINSGEFSLQNNFSDVFYNELNSEIIFAIQYQSGNPDESQGFSAEFTSYSRQGRQDGLNIVNTNLVEDFMSHGGNRGAASYAAFGSEADLPDGELPENAEVIKFLPDGSDISDRNVPTYGESPANAGNDWIILRYSDVLLMHAEAIMEDNATNNSSAIDSYMEVKTRAGFDPIADRPSVLTKDALLVERRVELAFENHRFFDLLRLGVAHEILGAHADEMGYTSYNIRRLLLPIPAREINLSDGVLTQNPQ</sequence>
<keyword evidence="5" id="KW-0998">Cell outer membrane</keyword>
<comment type="caution">
    <text evidence="8">The sequence shown here is derived from an EMBL/GenBank/DDBJ whole genome shotgun (WGS) entry which is preliminary data.</text>
</comment>
<dbReference type="Pfam" id="PF14322">
    <property type="entry name" value="SusD-like_3"/>
    <property type="match status" value="1"/>
</dbReference>
<comment type="subcellular location">
    <subcellularLocation>
        <location evidence="1">Cell outer membrane</location>
    </subcellularLocation>
</comment>
<dbReference type="SUPFAM" id="SSF48452">
    <property type="entry name" value="TPR-like"/>
    <property type="match status" value="1"/>
</dbReference>
<dbReference type="InterPro" id="IPR012944">
    <property type="entry name" value="SusD_RagB_dom"/>
</dbReference>
<dbReference type="RefSeq" id="WP_147130920.1">
    <property type="nucleotide sequence ID" value="NZ_VOSC01000007.1"/>
</dbReference>
<evidence type="ECO:0000256" key="3">
    <source>
        <dbReference type="ARBA" id="ARBA00022729"/>
    </source>
</evidence>
<dbReference type="AlphaFoldDB" id="A0A5C7B070"/>
<dbReference type="Proteomes" id="UP000321790">
    <property type="component" value="Unassembled WGS sequence"/>
</dbReference>
<evidence type="ECO:0000256" key="4">
    <source>
        <dbReference type="ARBA" id="ARBA00023136"/>
    </source>
</evidence>
<dbReference type="OrthoDB" id="5694214at2"/>
<evidence type="ECO:0000313" key="9">
    <source>
        <dbReference type="Proteomes" id="UP000321790"/>
    </source>
</evidence>
<evidence type="ECO:0000259" key="6">
    <source>
        <dbReference type="Pfam" id="PF07980"/>
    </source>
</evidence>
<dbReference type="Gene3D" id="1.25.40.390">
    <property type="match status" value="1"/>
</dbReference>
<evidence type="ECO:0000256" key="5">
    <source>
        <dbReference type="ARBA" id="ARBA00023237"/>
    </source>
</evidence>
<evidence type="ECO:0000256" key="2">
    <source>
        <dbReference type="ARBA" id="ARBA00006275"/>
    </source>
</evidence>
<evidence type="ECO:0000313" key="8">
    <source>
        <dbReference type="EMBL" id="TXE13874.1"/>
    </source>
</evidence>
<keyword evidence="4" id="KW-0472">Membrane</keyword>